<dbReference type="KEGG" id="buu:WS70_18105"/>
<dbReference type="Pfam" id="PF25917">
    <property type="entry name" value="BSH_RND"/>
    <property type="match status" value="1"/>
</dbReference>
<dbReference type="GO" id="GO:0055085">
    <property type="term" value="P:transmembrane transport"/>
    <property type="evidence" value="ECO:0007669"/>
    <property type="project" value="InterPro"/>
</dbReference>
<accession>A0A1B4FJG6</accession>
<feature type="domain" description="p-hydroxybenzoic acid efflux pump subunit AaeA-like beta-barrel" evidence="2">
    <location>
        <begin position="187"/>
        <end position="283"/>
    </location>
</feature>
<dbReference type="InterPro" id="IPR058625">
    <property type="entry name" value="MdtA-like_BSH"/>
</dbReference>
<sequence length="304" mass="33202">MSLKPLTRSLLTLVAVGLAIALVAALWRAYVLAPWTRDGRVSAHVVRIAPEVSGTVIEVAVVDNQRVSKGDVLYRIDPRRFALAIEQADAQVAATAEAMRQKNDEARRRAGLDDLVPKEDIQRSSRAVSIAQAEYRKALAAREIAKLDLERATLRSPVDGYVTHLRMRHGDYAVAGKPDISVLDAHSFWITGYFEETKLRRIATDAPAQIKLMGFDPLLSGHVTSIGRGIADANGNLDALGLPTVNPTFSWVRLAQRIPVRIELDHVPAGVLLAAGMTCSVEIGETGRRATPRGRLASWLHTLM</sequence>
<organism evidence="3 4">
    <name type="scientific">Burkholderia mayonis</name>
    <dbReference type="NCBI Taxonomy" id="1385591"/>
    <lineage>
        <taxon>Bacteria</taxon>
        <taxon>Pseudomonadati</taxon>
        <taxon>Pseudomonadota</taxon>
        <taxon>Betaproteobacteria</taxon>
        <taxon>Burkholderiales</taxon>
        <taxon>Burkholderiaceae</taxon>
        <taxon>Burkholderia</taxon>
        <taxon>pseudomallei group</taxon>
    </lineage>
</organism>
<proteinExistence type="predicted"/>
<dbReference type="Pfam" id="PF25963">
    <property type="entry name" value="Beta-barrel_AAEA"/>
    <property type="match status" value="1"/>
</dbReference>
<name>A0A1B4FJG6_9BURK</name>
<dbReference type="Gene3D" id="2.40.50.100">
    <property type="match status" value="1"/>
</dbReference>
<evidence type="ECO:0000313" key="3">
    <source>
        <dbReference type="EMBL" id="AOJ03831.1"/>
    </source>
</evidence>
<evidence type="ECO:0000259" key="1">
    <source>
        <dbReference type="Pfam" id="PF25917"/>
    </source>
</evidence>
<protein>
    <submittedName>
        <fullName evidence="3">Uncharacterized protein</fullName>
    </submittedName>
</protein>
<dbReference type="InterPro" id="IPR050393">
    <property type="entry name" value="MFP_Efflux_Pump"/>
</dbReference>
<dbReference type="SUPFAM" id="SSF111369">
    <property type="entry name" value="HlyD-like secretion proteins"/>
    <property type="match status" value="1"/>
</dbReference>
<dbReference type="AlphaFoldDB" id="A0A1B4FJG6"/>
<gene>
    <name evidence="3" type="ORF">WS70_18105</name>
</gene>
<evidence type="ECO:0000259" key="2">
    <source>
        <dbReference type="Pfam" id="PF25963"/>
    </source>
</evidence>
<feature type="domain" description="Multidrug resistance protein MdtA-like barrel-sandwich hybrid" evidence="1">
    <location>
        <begin position="45"/>
        <end position="183"/>
    </location>
</feature>
<dbReference type="PANTHER" id="PTHR30367">
    <property type="entry name" value="P-HYDROXYBENZOIC ACID EFFLUX PUMP SUBUNIT AAEA-RELATED"/>
    <property type="match status" value="1"/>
</dbReference>
<dbReference type="PANTHER" id="PTHR30367:SF12">
    <property type="entry name" value="P-HYDROXYBENZOIC ACID EFFLUX PUMP SUBUNIT AAEA"/>
    <property type="match status" value="1"/>
</dbReference>
<keyword evidence="4" id="KW-1185">Reference proteome</keyword>
<dbReference type="RefSeq" id="WP_059469787.1">
    <property type="nucleotide sequence ID" value="NZ_CP013387.1"/>
</dbReference>
<reference evidence="3 4" key="1">
    <citation type="submission" date="2015-12" db="EMBL/GenBank/DDBJ databases">
        <title>Diversity of Burkholderia near neighbor genomes.</title>
        <authorList>
            <person name="Sahl J."/>
            <person name="Wagner D."/>
            <person name="Keim P."/>
        </authorList>
    </citation>
    <scope>NUCLEOTIDE SEQUENCE [LARGE SCALE GENOMIC DNA]</scope>
    <source>
        <strain evidence="3 4">BDU6</strain>
    </source>
</reference>
<evidence type="ECO:0000313" key="4">
    <source>
        <dbReference type="Proteomes" id="UP000062519"/>
    </source>
</evidence>
<dbReference type="EMBL" id="CP013387">
    <property type="protein sequence ID" value="AOJ03831.1"/>
    <property type="molecule type" value="Genomic_DNA"/>
</dbReference>
<dbReference type="InterPro" id="IPR058634">
    <property type="entry name" value="AaeA-lik-b-barrel"/>
</dbReference>
<dbReference type="Gene3D" id="2.40.30.170">
    <property type="match status" value="1"/>
</dbReference>
<dbReference type="Proteomes" id="UP000062519">
    <property type="component" value="Chromosome 2"/>
</dbReference>